<keyword evidence="4" id="KW-0001">2Fe-2S</keyword>
<feature type="non-terminal residue" evidence="9">
    <location>
        <position position="1"/>
    </location>
</feature>
<dbReference type="GO" id="GO:0016491">
    <property type="term" value="F:oxidoreductase activity"/>
    <property type="evidence" value="ECO:0007669"/>
    <property type="project" value="UniProtKB-KW"/>
</dbReference>
<dbReference type="InterPro" id="IPR037165">
    <property type="entry name" value="AldOxase/xan_DH_Mopterin-bd_sf"/>
</dbReference>
<organism evidence="9 10">
    <name type="scientific">Ignelater luminosus</name>
    <name type="common">Cucubano</name>
    <name type="synonym">Pyrophorus luminosus</name>
    <dbReference type="NCBI Taxonomy" id="2038154"/>
    <lineage>
        <taxon>Eukaryota</taxon>
        <taxon>Metazoa</taxon>
        <taxon>Ecdysozoa</taxon>
        <taxon>Arthropoda</taxon>
        <taxon>Hexapoda</taxon>
        <taxon>Insecta</taxon>
        <taxon>Pterygota</taxon>
        <taxon>Neoptera</taxon>
        <taxon>Endopterygota</taxon>
        <taxon>Coleoptera</taxon>
        <taxon>Polyphaga</taxon>
        <taxon>Elateriformia</taxon>
        <taxon>Elateroidea</taxon>
        <taxon>Elateridae</taxon>
        <taxon>Agrypninae</taxon>
        <taxon>Pyrophorini</taxon>
        <taxon>Ignelater</taxon>
    </lineage>
</organism>
<evidence type="ECO:0000256" key="4">
    <source>
        <dbReference type="ARBA" id="ARBA00022714"/>
    </source>
</evidence>
<dbReference type="Proteomes" id="UP000801492">
    <property type="component" value="Unassembled WGS sequence"/>
</dbReference>
<dbReference type="OrthoDB" id="8300278at2759"/>
<dbReference type="Gene3D" id="3.30.365.10">
    <property type="entry name" value="Aldehyde oxidase/xanthine dehydrogenase, molybdopterin binding domain"/>
    <property type="match status" value="2"/>
</dbReference>
<keyword evidence="6" id="KW-0411">Iron-sulfur</keyword>
<dbReference type="EMBL" id="VTPC01082941">
    <property type="protein sequence ID" value="KAF2887545.1"/>
    <property type="molecule type" value="Genomic_DNA"/>
</dbReference>
<keyword evidence="3" id="KW-0500">Molybdenum</keyword>
<protein>
    <recommendedName>
        <fullName evidence="8">Aldehyde oxidase/xanthine dehydrogenase first molybdopterin binding domain-containing protein</fullName>
    </recommendedName>
</protein>
<comment type="cofactor">
    <cofactor evidence="1">
        <name>Mo-molybdopterin</name>
        <dbReference type="ChEBI" id="CHEBI:71302"/>
    </cofactor>
</comment>
<evidence type="ECO:0000313" key="10">
    <source>
        <dbReference type="Proteomes" id="UP000801492"/>
    </source>
</evidence>
<evidence type="ECO:0000256" key="5">
    <source>
        <dbReference type="ARBA" id="ARBA00023002"/>
    </source>
</evidence>
<dbReference type="Gene3D" id="3.90.1170.50">
    <property type="entry name" value="Aldehyde oxidase/xanthine dehydrogenase, a/b hammerhead"/>
    <property type="match status" value="1"/>
</dbReference>
<comment type="cofactor">
    <cofactor evidence="7">
        <name>[2Fe-2S] cluster</name>
        <dbReference type="ChEBI" id="CHEBI:190135"/>
    </cofactor>
</comment>
<evidence type="ECO:0000259" key="8">
    <source>
        <dbReference type="Pfam" id="PF02738"/>
    </source>
</evidence>
<comment type="similarity">
    <text evidence="2">Belongs to the xanthine dehydrogenase family.</text>
</comment>
<dbReference type="GO" id="GO:0005506">
    <property type="term" value="F:iron ion binding"/>
    <property type="evidence" value="ECO:0007669"/>
    <property type="project" value="InterPro"/>
</dbReference>
<dbReference type="Pfam" id="PF02738">
    <property type="entry name" value="MoCoBD_1"/>
    <property type="match status" value="1"/>
</dbReference>
<dbReference type="SUPFAM" id="SSF54665">
    <property type="entry name" value="CO dehydrogenase molybdoprotein N-domain-like"/>
    <property type="match status" value="1"/>
</dbReference>
<dbReference type="PANTHER" id="PTHR11908">
    <property type="entry name" value="XANTHINE DEHYDROGENASE"/>
    <property type="match status" value="1"/>
</dbReference>
<evidence type="ECO:0000256" key="2">
    <source>
        <dbReference type="ARBA" id="ARBA00006849"/>
    </source>
</evidence>
<name>A0A8K0CPR4_IGNLU</name>
<dbReference type="InterPro" id="IPR016208">
    <property type="entry name" value="Ald_Oxase/xanthine_DH-like"/>
</dbReference>
<keyword evidence="4" id="KW-0479">Metal-binding</keyword>
<dbReference type="InterPro" id="IPR008274">
    <property type="entry name" value="AldOxase/xan_DH_MoCoBD1"/>
</dbReference>
<dbReference type="GO" id="GO:0051537">
    <property type="term" value="F:2 iron, 2 sulfur cluster binding"/>
    <property type="evidence" value="ECO:0007669"/>
    <property type="project" value="UniProtKB-KW"/>
</dbReference>
<evidence type="ECO:0000256" key="1">
    <source>
        <dbReference type="ARBA" id="ARBA00001924"/>
    </source>
</evidence>
<keyword evidence="10" id="KW-1185">Reference proteome</keyword>
<evidence type="ECO:0000256" key="6">
    <source>
        <dbReference type="ARBA" id="ARBA00023014"/>
    </source>
</evidence>
<reference evidence="9" key="1">
    <citation type="submission" date="2019-08" db="EMBL/GenBank/DDBJ databases">
        <title>The genome of the North American firefly Photinus pyralis.</title>
        <authorList>
            <consortium name="Photinus pyralis genome working group"/>
            <person name="Fallon T.R."/>
            <person name="Sander Lower S.E."/>
            <person name="Weng J.-K."/>
        </authorList>
    </citation>
    <scope>NUCLEOTIDE SEQUENCE</scope>
    <source>
        <strain evidence="9">TRF0915ILg1</strain>
        <tissue evidence="9">Whole body</tissue>
    </source>
</reference>
<sequence>MPTEANFRIEEELYCSGVVKYYFQPVGIIVATSQKTAEDAANLVQISYTAGQQKPLLTVRDILAANNKEKIQFDHKVDPKSKGSDVKHKIKGQFDIYSQYHYYMEMNCCIVIPTEDGLDVYPTTQSMDSTQNAVAAVLNIPVNKVNITVRRIGGGYGGKVTRSAIVTCSAALAAHKLQKPVKFWVPLIDNANVMGKRYGCTADYEVGFNDQGVVQYLNTDIYSDYGYAGGNEYINEELVATFTGTYDSSTWSINSYRALTDVPTGTWCRAPATTEGLALAECIMNHIASELKGDPLEIRLANLDKTQPDMNKHIGELKEWAEVDKRKKEVEDFNK</sequence>
<proteinExistence type="inferred from homology"/>
<dbReference type="FunFam" id="3.30.365.10:FF:000001">
    <property type="entry name" value="Xanthine dehydrogenase oxidase"/>
    <property type="match status" value="1"/>
</dbReference>
<dbReference type="PANTHER" id="PTHR11908:SF132">
    <property type="entry name" value="ALDEHYDE OXIDASE 1-RELATED"/>
    <property type="match status" value="1"/>
</dbReference>
<dbReference type="InterPro" id="IPR036856">
    <property type="entry name" value="Ald_Oxase/Xan_DH_a/b_sf"/>
</dbReference>
<evidence type="ECO:0000256" key="3">
    <source>
        <dbReference type="ARBA" id="ARBA00022505"/>
    </source>
</evidence>
<gene>
    <name evidence="9" type="ORF">ILUMI_18628</name>
</gene>
<feature type="domain" description="Aldehyde oxidase/xanthine dehydrogenase first molybdopterin binding" evidence="8">
    <location>
        <begin position="78"/>
        <end position="303"/>
    </location>
</feature>
<comment type="caution">
    <text evidence="9">The sequence shown here is derived from an EMBL/GenBank/DDBJ whole genome shotgun (WGS) entry which is preliminary data.</text>
</comment>
<accession>A0A8K0CPR4</accession>
<dbReference type="AlphaFoldDB" id="A0A8K0CPR4"/>
<evidence type="ECO:0000313" key="9">
    <source>
        <dbReference type="EMBL" id="KAF2887545.1"/>
    </source>
</evidence>
<keyword evidence="5" id="KW-0560">Oxidoreductase</keyword>
<evidence type="ECO:0000256" key="7">
    <source>
        <dbReference type="ARBA" id="ARBA00034078"/>
    </source>
</evidence>
<keyword evidence="4" id="KW-0408">Iron</keyword>
<dbReference type="SUPFAM" id="SSF56003">
    <property type="entry name" value="Molybdenum cofactor-binding domain"/>
    <property type="match status" value="1"/>
</dbReference>